<gene>
    <name evidence="2" type="ORF">FcAc13_08320</name>
</gene>
<proteinExistence type="predicted"/>
<sequence>MYRIQITSAAVQEQSFSLYEMNLRLTLYYNQLSRCYQFDLFDLNKNQFITQLKGLSVSSPSLLEFNLPFVLVLKDKSELGIGSISQTDFANRFALLIMTREEYRETIRTRDTT</sequence>
<evidence type="ECO:0000313" key="2">
    <source>
        <dbReference type="EMBL" id="MBC9131313.1"/>
    </source>
</evidence>
<dbReference type="EMBL" id="JABURY010000016">
    <property type="protein sequence ID" value="MBC9131313.1"/>
    <property type="molecule type" value="Genomic_DNA"/>
</dbReference>
<reference evidence="2 3" key="1">
    <citation type="submission" date="2020-06" db="EMBL/GenBank/DDBJ databases">
        <title>Frischella cerana isolated from Apis cerana gut homogenate.</title>
        <authorList>
            <person name="Wolter L.A."/>
            <person name="Suenami S."/>
            <person name="Miyazaki R."/>
        </authorList>
    </citation>
    <scope>NUCLEOTIDE SEQUENCE [LARGE SCALE GENOMIC DNA]</scope>
    <source>
        <strain evidence="2 3">Ac13</strain>
    </source>
</reference>
<dbReference type="Pfam" id="PF22479">
    <property type="entry name" value="Pam3_gp18"/>
    <property type="match status" value="1"/>
</dbReference>
<evidence type="ECO:0000259" key="1">
    <source>
        <dbReference type="Pfam" id="PF22479"/>
    </source>
</evidence>
<protein>
    <recommendedName>
        <fullName evidence="1">Cyanophage baseplate Pam3 plug gp18 domain-containing protein</fullName>
    </recommendedName>
</protein>
<accession>A0ABR7QZB6</accession>
<organism evidence="2 3">
    <name type="scientific">Frischella japonica</name>
    <dbReference type="NCBI Taxonomy" id="2741544"/>
    <lineage>
        <taxon>Bacteria</taxon>
        <taxon>Pseudomonadati</taxon>
        <taxon>Pseudomonadota</taxon>
        <taxon>Gammaproteobacteria</taxon>
        <taxon>Orbales</taxon>
        <taxon>Orbaceae</taxon>
        <taxon>Frischella</taxon>
    </lineage>
</organism>
<name>A0ABR7QZB6_9GAMM</name>
<comment type="caution">
    <text evidence="2">The sequence shown here is derived from an EMBL/GenBank/DDBJ whole genome shotgun (WGS) entry which is preliminary data.</text>
</comment>
<evidence type="ECO:0000313" key="3">
    <source>
        <dbReference type="Proteomes" id="UP000651208"/>
    </source>
</evidence>
<dbReference type="InterPro" id="IPR054252">
    <property type="entry name" value="Pam3_gp18"/>
</dbReference>
<dbReference type="Proteomes" id="UP000651208">
    <property type="component" value="Unassembled WGS sequence"/>
</dbReference>
<keyword evidence="3" id="KW-1185">Reference proteome</keyword>
<feature type="domain" description="Cyanophage baseplate Pam3 plug gp18" evidence="1">
    <location>
        <begin position="1"/>
        <end position="99"/>
    </location>
</feature>
<dbReference type="RefSeq" id="WP_187755743.1">
    <property type="nucleotide sequence ID" value="NZ_JABURY010000016.1"/>
</dbReference>